<proteinExistence type="predicted"/>
<protein>
    <submittedName>
        <fullName evidence="3">Diguanylate cyclase (GGDEF)-like protein</fullName>
    </submittedName>
</protein>
<dbReference type="AlphaFoldDB" id="A0AB73IQ33"/>
<accession>A0AB73IQ33</accession>
<feature type="transmembrane region" description="Helical" evidence="1">
    <location>
        <begin position="119"/>
        <end position="137"/>
    </location>
</feature>
<dbReference type="PANTHER" id="PTHR46663">
    <property type="entry name" value="DIGUANYLATE CYCLASE DGCT-RELATED"/>
    <property type="match status" value="1"/>
</dbReference>
<dbReference type="NCBIfam" id="TIGR00254">
    <property type="entry name" value="GGDEF"/>
    <property type="match status" value="1"/>
</dbReference>
<gene>
    <name evidence="3" type="ORF">J2793_007266</name>
</gene>
<feature type="transmembrane region" description="Helical" evidence="1">
    <location>
        <begin position="92"/>
        <end position="113"/>
    </location>
</feature>
<dbReference type="Gene3D" id="3.30.70.270">
    <property type="match status" value="1"/>
</dbReference>
<evidence type="ECO:0000259" key="2">
    <source>
        <dbReference type="PROSITE" id="PS50887"/>
    </source>
</evidence>
<dbReference type="SUPFAM" id="SSF55073">
    <property type="entry name" value="Nucleotide cyclase"/>
    <property type="match status" value="1"/>
</dbReference>
<feature type="transmembrane region" description="Helical" evidence="1">
    <location>
        <begin position="144"/>
        <end position="163"/>
    </location>
</feature>
<dbReference type="PROSITE" id="PS50887">
    <property type="entry name" value="GGDEF"/>
    <property type="match status" value="1"/>
</dbReference>
<dbReference type="CDD" id="cd01949">
    <property type="entry name" value="GGDEF"/>
    <property type="match status" value="1"/>
</dbReference>
<organism evidence="3 4">
    <name type="scientific">Paraburkholderia caledonica</name>
    <dbReference type="NCBI Taxonomy" id="134536"/>
    <lineage>
        <taxon>Bacteria</taxon>
        <taxon>Pseudomonadati</taxon>
        <taxon>Pseudomonadota</taxon>
        <taxon>Betaproteobacteria</taxon>
        <taxon>Burkholderiales</taxon>
        <taxon>Burkholderiaceae</taxon>
        <taxon>Paraburkholderia</taxon>
    </lineage>
</organism>
<keyword evidence="1" id="KW-1133">Transmembrane helix</keyword>
<dbReference type="EMBL" id="JAURTK010000031">
    <property type="protein sequence ID" value="MDP9651791.1"/>
    <property type="molecule type" value="Genomic_DNA"/>
</dbReference>
<dbReference type="Proteomes" id="UP001229486">
    <property type="component" value="Unassembled WGS sequence"/>
</dbReference>
<dbReference type="InterPro" id="IPR052163">
    <property type="entry name" value="DGC-Regulatory_Protein"/>
</dbReference>
<comment type="caution">
    <text evidence="3">The sequence shown here is derived from an EMBL/GenBank/DDBJ whole genome shotgun (WGS) entry which is preliminary data.</text>
</comment>
<dbReference type="InterPro" id="IPR043128">
    <property type="entry name" value="Rev_trsase/Diguanyl_cyclase"/>
</dbReference>
<dbReference type="InterPro" id="IPR000160">
    <property type="entry name" value="GGDEF_dom"/>
</dbReference>
<feature type="transmembrane region" description="Helical" evidence="1">
    <location>
        <begin position="169"/>
        <end position="191"/>
    </location>
</feature>
<dbReference type="InterPro" id="IPR029787">
    <property type="entry name" value="Nucleotide_cyclase"/>
</dbReference>
<sequence>MQMLPRIRTETEDVYRALVEDLSKTFVPTSIMGATLLGVGTFIFFTSGKVLILLATGAGGVASLLKLCLQYKQSHRIAARDDNLVQIQAWEYAYLITTCIVAVSVGLLTAVVFRQPDVTLQLLASGLLFGYCAGIVARTSIRPIIAFVALLTAAVPPIVASALCPDASHHVVSAMFFTYLLGSLETVRHLYHTTARHIAMRLNMAALAHRDPVTGLANRLGLQQAFECSATNGQGVAVFCLDLDGFKRINDCFGHAAGDRLLAEVGQRVVAVLESDSVVARIGGDEFVAVQFGASSIANADDAADLIAQKLKDPFQIGNEFVSIGASVGYVVSDALSADLAELIKIADAASYQVKRAGGAGARSGAMLGSTNANVLMSAQNWSNGTGALSRVERAQ</sequence>
<dbReference type="SMART" id="SM00267">
    <property type="entry name" value="GGDEF"/>
    <property type="match status" value="1"/>
</dbReference>
<evidence type="ECO:0000313" key="3">
    <source>
        <dbReference type="EMBL" id="MDP9651791.1"/>
    </source>
</evidence>
<feature type="transmembrane region" description="Helical" evidence="1">
    <location>
        <begin position="51"/>
        <end position="71"/>
    </location>
</feature>
<evidence type="ECO:0000256" key="1">
    <source>
        <dbReference type="SAM" id="Phobius"/>
    </source>
</evidence>
<feature type="domain" description="GGDEF" evidence="2">
    <location>
        <begin position="234"/>
        <end position="367"/>
    </location>
</feature>
<keyword evidence="1" id="KW-0472">Membrane</keyword>
<dbReference type="PANTHER" id="PTHR46663:SF4">
    <property type="entry name" value="DIGUANYLATE CYCLASE DGCT-RELATED"/>
    <property type="match status" value="1"/>
</dbReference>
<keyword evidence="1" id="KW-0812">Transmembrane</keyword>
<name>A0AB73IQ33_9BURK</name>
<reference evidence="3" key="1">
    <citation type="submission" date="2023-07" db="EMBL/GenBank/DDBJ databases">
        <title>Sorghum-associated microbial communities from plants grown in Nebraska, USA.</title>
        <authorList>
            <person name="Schachtman D."/>
        </authorList>
    </citation>
    <scope>NUCLEOTIDE SEQUENCE</scope>
    <source>
        <strain evidence="3">DS1061</strain>
    </source>
</reference>
<dbReference type="Pfam" id="PF00990">
    <property type="entry name" value="GGDEF"/>
    <property type="match status" value="1"/>
</dbReference>
<evidence type="ECO:0000313" key="4">
    <source>
        <dbReference type="Proteomes" id="UP001229486"/>
    </source>
</evidence>
<feature type="transmembrane region" description="Helical" evidence="1">
    <location>
        <begin position="26"/>
        <end position="45"/>
    </location>
</feature>